<evidence type="ECO:0000256" key="2">
    <source>
        <dbReference type="ARBA" id="ARBA00008573"/>
    </source>
</evidence>
<dbReference type="Pfam" id="PF03134">
    <property type="entry name" value="TB2_DP1_HVA22"/>
    <property type="match status" value="1"/>
</dbReference>
<sequence length="449" mass="49362">MVLVGQWTARQCCVLIGYVFPIYKSSRALRRQDTKELLQWVTFWTVNALFWAVELVGDTVVGWLPFYFEAKIAFLLWLVLPSSAGARVLHDLWLAPTFEKHEEVIDLTLTDMKRRASEKVKEVCKETAVLALRRGSGVVAQGQQYVAAQLVQQALGKLQTPSTSSGAGSAPTPVSSVLSLLAAAATPMAPLASSVSTAPTTLAAEAKSSSKVDEAFKPNVCDSKADCNDCEDDDDCKSQRKATNNETEHKALDKDVTTAQQGHRDTKELKPLPATPITSPKAPSTREEKSKELVAHFKKLLARGFAVTYYASEGSRKQRCIRLETPQSRHVVFENAKKPGASPSKKAKAIRLCIHNIRRIASGRGDATEDASGVDSDRAFVLDNGKSVLLFEADSAKTRDLLVAGMRLLIAERKRLDSAAIATLVGVHEKQLKQHAFDRWLFEIQRHSH</sequence>
<accession>A0AAD5LZP0</accession>
<dbReference type="InterPro" id="IPR004345">
    <property type="entry name" value="TB2_DP1_HVA22"/>
</dbReference>
<dbReference type="Proteomes" id="UP001209570">
    <property type="component" value="Unassembled WGS sequence"/>
</dbReference>
<organism evidence="7 8">
    <name type="scientific">Pythium insidiosum</name>
    <name type="common">Pythiosis disease agent</name>
    <dbReference type="NCBI Taxonomy" id="114742"/>
    <lineage>
        <taxon>Eukaryota</taxon>
        <taxon>Sar</taxon>
        <taxon>Stramenopiles</taxon>
        <taxon>Oomycota</taxon>
        <taxon>Peronosporomycetes</taxon>
        <taxon>Pythiales</taxon>
        <taxon>Pythiaceae</taxon>
        <taxon>Pythium</taxon>
    </lineage>
</organism>
<feature type="compositionally biased region" description="Basic and acidic residues" evidence="6">
    <location>
        <begin position="246"/>
        <end position="270"/>
    </location>
</feature>
<evidence type="ECO:0000256" key="6">
    <source>
        <dbReference type="SAM" id="MobiDB-lite"/>
    </source>
</evidence>
<comment type="caution">
    <text evidence="7">The sequence shown here is derived from an EMBL/GenBank/DDBJ whole genome shotgun (WGS) entry which is preliminary data.</text>
</comment>
<evidence type="ECO:0000313" key="7">
    <source>
        <dbReference type="EMBL" id="KAJ0397867.1"/>
    </source>
</evidence>
<keyword evidence="8" id="KW-1185">Reference proteome</keyword>
<evidence type="ECO:0000256" key="1">
    <source>
        <dbReference type="ARBA" id="ARBA00004141"/>
    </source>
</evidence>
<gene>
    <name evidence="7" type="ORF">P43SY_005958</name>
</gene>
<dbReference type="PANTHER" id="PTHR12300">
    <property type="entry name" value="HVA22-LIKE PROTEINS"/>
    <property type="match status" value="1"/>
</dbReference>
<evidence type="ECO:0000313" key="8">
    <source>
        <dbReference type="Proteomes" id="UP001209570"/>
    </source>
</evidence>
<evidence type="ECO:0000256" key="5">
    <source>
        <dbReference type="ARBA" id="ARBA00023136"/>
    </source>
</evidence>
<comment type="subcellular location">
    <subcellularLocation>
        <location evidence="1">Membrane</location>
        <topology evidence="1">Multi-pass membrane protein</topology>
    </subcellularLocation>
</comment>
<evidence type="ECO:0008006" key="9">
    <source>
        <dbReference type="Google" id="ProtNLM"/>
    </source>
</evidence>
<proteinExistence type="inferred from homology"/>
<reference evidence="7" key="1">
    <citation type="submission" date="2021-12" db="EMBL/GenBank/DDBJ databases">
        <title>Prjna785345.</title>
        <authorList>
            <person name="Rujirawat T."/>
            <person name="Krajaejun T."/>
        </authorList>
    </citation>
    <scope>NUCLEOTIDE SEQUENCE</scope>
    <source>
        <strain evidence="7">Pi057C3</strain>
    </source>
</reference>
<dbReference type="GO" id="GO:0016020">
    <property type="term" value="C:membrane"/>
    <property type="evidence" value="ECO:0007669"/>
    <property type="project" value="UniProtKB-SubCell"/>
</dbReference>
<protein>
    <recommendedName>
        <fullName evidence="9">Receptor expression-enhancing protein</fullName>
    </recommendedName>
</protein>
<dbReference type="PANTHER" id="PTHR12300:SF161">
    <property type="entry name" value="RECEPTOR EXPRESSION-ENHANCING PROTEIN"/>
    <property type="match status" value="1"/>
</dbReference>
<name>A0AAD5LZP0_PYTIN</name>
<keyword evidence="4" id="KW-1133">Transmembrane helix</keyword>
<keyword evidence="5" id="KW-0472">Membrane</keyword>
<evidence type="ECO:0000256" key="3">
    <source>
        <dbReference type="ARBA" id="ARBA00022692"/>
    </source>
</evidence>
<dbReference type="EMBL" id="JAKCXM010000235">
    <property type="protein sequence ID" value="KAJ0397867.1"/>
    <property type="molecule type" value="Genomic_DNA"/>
</dbReference>
<comment type="similarity">
    <text evidence="2">Belongs to the DP1 family.</text>
</comment>
<feature type="region of interest" description="Disordered" evidence="6">
    <location>
        <begin position="228"/>
        <end position="289"/>
    </location>
</feature>
<dbReference type="AlphaFoldDB" id="A0AAD5LZP0"/>
<evidence type="ECO:0000256" key="4">
    <source>
        <dbReference type="ARBA" id="ARBA00022989"/>
    </source>
</evidence>
<keyword evidence="3" id="KW-0812">Transmembrane</keyword>